<organism evidence="1">
    <name type="scientific">Anguilla anguilla</name>
    <name type="common">European freshwater eel</name>
    <name type="synonym">Muraena anguilla</name>
    <dbReference type="NCBI Taxonomy" id="7936"/>
    <lineage>
        <taxon>Eukaryota</taxon>
        <taxon>Metazoa</taxon>
        <taxon>Chordata</taxon>
        <taxon>Craniata</taxon>
        <taxon>Vertebrata</taxon>
        <taxon>Euteleostomi</taxon>
        <taxon>Actinopterygii</taxon>
        <taxon>Neopterygii</taxon>
        <taxon>Teleostei</taxon>
        <taxon>Anguilliformes</taxon>
        <taxon>Anguillidae</taxon>
        <taxon>Anguilla</taxon>
    </lineage>
</organism>
<name>A0A0E9XDH9_ANGAN</name>
<reference evidence="1" key="1">
    <citation type="submission" date="2014-11" db="EMBL/GenBank/DDBJ databases">
        <authorList>
            <person name="Amaro Gonzalez C."/>
        </authorList>
    </citation>
    <scope>NUCLEOTIDE SEQUENCE</scope>
</reference>
<accession>A0A0E9XDH9</accession>
<sequence>MVEYMFRCFFLCFLSDPDSKFSFNNILLS</sequence>
<dbReference type="EMBL" id="GBXM01008687">
    <property type="protein sequence ID" value="JAH99890.1"/>
    <property type="molecule type" value="Transcribed_RNA"/>
</dbReference>
<protein>
    <submittedName>
        <fullName evidence="1">Uncharacterized protein</fullName>
    </submittedName>
</protein>
<reference evidence="1" key="2">
    <citation type="journal article" date="2015" name="Fish Shellfish Immunol.">
        <title>Early steps in the European eel (Anguilla anguilla)-Vibrio vulnificus interaction in the gills: Role of the RtxA13 toxin.</title>
        <authorList>
            <person name="Callol A."/>
            <person name="Pajuelo D."/>
            <person name="Ebbesson L."/>
            <person name="Teles M."/>
            <person name="MacKenzie S."/>
            <person name="Amaro C."/>
        </authorList>
    </citation>
    <scope>NUCLEOTIDE SEQUENCE</scope>
</reference>
<proteinExistence type="predicted"/>
<evidence type="ECO:0000313" key="1">
    <source>
        <dbReference type="EMBL" id="JAH99890.1"/>
    </source>
</evidence>
<dbReference type="AlphaFoldDB" id="A0A0E9XDH9"/>